<reference evidence="3 4" key="1">
    <citation type="journal article" date="2016" name="Proc. Natl. Acad. Sci. U.S.A.">
        <title>Comparative genomics of biotechnologically important yeasts.</title>
        <authorList>
            <person name="Riley R."/>
            <person name="Haridas S."/>
            <person name="Wolfe K.H."/>
            <person name="Lopes M.R."/>
            <person name="Hittinger C.T."/>
            <person name="Goeker M."/>
            <person name="Salamov A.A."/>
            <person name="Wisecaver J.H."/>
            <person name="Long T.M."/>
            <person name="Calvey C.H."/>
            <person name="Aerts A.L."/>
            <person name="Barry K.W."/>
            <person name="Choi C."/>
            <person name="Clum A."/>
            <person name="Coughlan A.Y."/>
            <person name="Deshpande S."/>
            <person name="Douglass A.P."/>
            <person name="Hanson S.J."/>
            <person name="Klenk H.-P."/>
            <person name="LaButti K.M."/>
            <person name="Lapidus A."/>
            <person name="Lindquist E.A."/>
            <person name="Lipzen A.M."/>
            <person name="Meier-Kolthoff J.P."/>
            <person name="Ohm R.A."/>
            <person name="Otillar R.P."/>
            <person name="Pangilinan J.L."/>
            <person name="Peng Y."/>
            <person name="Rokas A."/>
            <person name="Rosa C.A."/>
            <person name="Scheuner C."/>
            <person name="Sibirny A.A."/>
            <person name="Slot J.C."/>
            <person name="Stielow J.B."/>
            <person name="Sun H."/>
            <person name="Kurtzman C.P."/>
            <person name="Blackwell M."/>
            <person name="Grigoriev I.V."/>
            <person name="Jeffries T.W."/>
        </authorList>
    </citation>
    <scope>NUCLEOTIDE SEQUENCE [LARGE SCALE GENOMIC DNA]</scope>
    <source>
        <strain evidence="3 4">NRRL Y-2026</strain>
    </source>
</reference>
<dbReference type="Proteomes" id="UP000094455">
    <property type="component" value="Unassembled WGS sequence"/>
</dbReference>
<evidence type="ECO:0000313" key="4">
    <source>
        <dbReference type="Proteomes" id="UP000094455"/>
    </source>
</evidence>
<keyword evidence="4" id="KW-1185">Reference proteome</keyword>
<dbReference type="GeneID" id="30178421"/>
<gene>
    <name evidence="3" type="ORF">PICMEDRAFT_17767</name>
</gene>
<evidence type="ECO:0000256" key="1">
    <source>
        <dbReference type="SAM" id="MobiDB-lite"/>
    </source>
</evidence>
<dbReference type="AlphaFoldDB" id="A0A1E3NGS8"/>
<feature type="region of interest" description="Disordered" evidence="1">
    <location>
        <begin position="1"/>
        <end position="26"/>
    </location>
</feature>
<accession>A0A1E3NGS8</accession>
<protein>
    <recommendedName>
        <fullName evidence="2">Something about silencing protein 4 domain-containing protein</fullName>
    </recommendedName>
</protein>
<proteinExistence type="predicted"/>
<dbReference type="OrthoDB" id="1938992at2759"/>
<dbReference type="RefSeq" id="XP_019016399.1">
    <property type="nucleotide sequence ID" value="XM_019161734.1"/>
</dbReference>
<dbReference type="STRING" id="763406.A0A1E3NGS8"/>
<evidence type="ECO:0000313" key="3">
    <source>
        <dbReference type="EMBL" id="ODQ45286.1"/>
    </source>
</evidence>
<evidence type="ECO:0000259" key="2">
    <source>
        <dbReference type="Pfam" id="PF15460"/>
    </source>
</evidence>
<dbReference type="InterPro" id="IPR029184">
    <property type="entry name" value="Sas4_dom"/>
</dbReference>
<name>A0A1E3NGS8_9ASCO</name>
<feature type="compositionally biased region" description="Basic and acidic residues" evidence="1">
    <location>
        <begin position="1"/>
        <end position="12"/>
    </location>
</feature>
<dbReference type="EMBL" id="KV454005">
    <property type="protein sequence ID" value="ODQ45286.1"/>
    <property type="molecule type" value="Genomic_DNA"/>
</dbReference>
<dbReference type="Pfam" id="PF15460">
    <property type="entry name" value="SAS4"/>
    <property type="match status" value="1"/>
</dbReference>
<sequence length="322" mass="37191">MRKDKRQNERPHRSSGPANTTDTKGVHGLVGLEISSLRKSLNGGTHYNFDRFLANSIPEQYTIEIIDDEARSNELLDQKPALRLCDNDEIRDMSYPKGTFDELRRSLAGKFVTNLVDHQKNKGPSRLIYTVGSDPLADVMYTKTHEKLARRERKFNLADRTRMLNEVDNCIELLSVLGTDIKRGTLRETLRNYIVEDVELSEEQIYRLSQLLGTITSLNDPTDSIEMVLKYRLTIREIRLFLLNYVKIKTLEGFLKKEVQKVHMERIRRYEEPVTESNTSALRDRRLSDRNARMGKIVKVKFKGGVTLLIDPICKPKVTIPK</sequence>
<organism evidence="3 4">
    <name type="scientific">Pichia membranifaciens NRRL Y-2026</name>
    <dbReference type="NCBI Taxonomy" id="763406"/>
    <lineage>
        <taxon>Eukaryota</taxon>
        <taxon>Fungi</taxon>
        <taxon>Dikarya</taxon>
        <taxon>Ascomycota</taxon>
        <taxon>Saccharomycotina</taxon>
        <taxon>Pichiomycetes</taxon>
        <taxon>Pichiales</taxon>
        <taxon>Pichiaceae</taxon>
        <taxon>Pichia</taxon>
    </lineage>
</organism>
<feature type="domain" description="Something about silencing protein 4" evidence="2">
    <location>
        <begin position="134"/>
        <end position="257"/>
    </location>
</feature>